<dbReference type="RefSeq" id="WP_097017353.1">
    <property type="nucleotide sequence ID" value="NZ_OBDZ01000008.1"/>
</dbReference>
<dbReference type="STRING" id="1413210.U472_15215"/>
<evidence type="ECO:0008006" key="3">
    <source>
        <dbReference type="Google" id="ProtNLM"/>
    </source>
</evidence>
<protein>
    <recommendedName>
        <fullName evidence="3">Flavodoxin domain-containing protein</fullName>
    </recommendedName>
</protein>
<name>A0A285GL65_9FIRM</name>
<keyword evidence="2" id="KW-1185">Reference proteome</keyword>
<dbReference type="Proteomes" id="UP000219573">
    <property type="component" value="Unassembled WGS sequence"/>
</dbReference>
<reference evidence="2" key="1">
    <citation type="submission" date="2017-09" db="EMBL/GenBank/DDBJ databases">
        <authorList>
            <person name="Varghese N."/>
            <person name="Submissions S."/>
        </authorList>
    </citation>
    <scope>NUCLEOTIDE SEQUENCE [LARGE SCALE GENOMIC DNA]</scope>
    <source>
        <strain evidence="2">MSL47</strain>
    </source>
</reference>
<accession>A0A285GL65</accession>
<dbReference type="EMBL" id="OBDZ01000008">
    <property type="protein sequence ID" value="SNY23934.1"/>
    <property type="molecule type" value="Genomic_DNA"/>
</dbReference>
<organism evidence="1 2">
    <name type="scientific">Orenia metallireducens</name>
    <dbReference type="NCBI Taxonomy" id="1413210"/>
    <lineage>
        <taxon>Bacteria</taxon>
        <taxon>Bacillati</taxon>
        <taxon>Bacillota</taxon>
        <taxon>Clostridia</taxon>
        <taxon>Halanaerobiales</taxon>
        <taxon>Halobacteroidaceae</taxon>
        <taxon>Orenia</taxon>
    </lineage>
</organism>
<dbReference type="AlphaFoldDB" id="A0A285GL65"/>
<evidence type="ECO:0000313" key="2">
    <source>
        <dbReference type="Proteomes" id="UP000219573"/>
    </source>
</evidence>
<proteinExistence type="predicted"/>
<dbReference type="OrthoDB" id="2112290at2"/>
<gene>
    <name evidence="1" type="ORF">SAMN06265827_10823</name>
</gene>
<sequence>MKKVLIAYSKDEKMLDIVDGLKVGFEEQGVKVDREVISKNSAKIYFGRYDLVMVGSFNLGLFGGKIDSKIDLFLQNAKMTTGQDVVAFVQERFWGKSKALKILMNKLESLGCVVKDFRELSDKEAGQRYAKGFKL</sequence>
<evidence type="ECO:0000313" key="1">
    <source>
        <dbReference type="EMBL" id="SNY23934.1"/>
    </source>
</evidence>